<dbReference type="InterPro" id="IPR000326">
    <property type="entry name" value="PAP2/HPO"/>
</dbReference>
<feature type="transmembrane region" description="Helical" evidence="1">
    <location>
        <begin position="124"/>
        <end position="144"/>
    </location>
</feature>
<protein>
    <submittedName>
        <fullName evidence="3">PA-phosphatase-like phosphoesterase</fullName>
    </submittedName>
</protein>
<evidence type="ECO:0000313" key="4">
    <source>
        <dbReference type="Proteomes" id="UP000051957"/>
    </source>
</evidence>
<proteinExistence type="predicted"/>
<accession>A0A0R1YXA9</accession>
<reference evidence="3 4" key="1">
    <citation type="journal article" date="2015" name="Genome Announc.">
        <title>Expanding the biotechnology potential of lactobacilli through comparative genomics of 213 strains and associated genera.</title>
        <authorList>
            <person name="Sun Z."/>
            <person name="Harris H.M."/>
            <person name="McCann A."/>
            <person name="Guo C."/>
            <person name="Argimon S."/>
            <person name="Zhang W."/>
            <person name="Yang X."/>
            <person name="Jeffery I.B."/>
            <person name="Cooney J.C."/>
            <person name="Kagawa T.F."/>
            <person name="Liu W."/>
            <person name="Song Y."/>
            <person name="Salvetti E."/>
            <person name="Wrobel A."/>
            <person name="Rasinkangas P."/>
            <person name="Parkhill J."/>
            <person name="Rea M.C."/>
            <person name="O'Sullivan O."/>
            <person name="Ritari J."/>
            <person name="Douillard F.P."/>
            <person name="Paul Ross R."/>
            <person name="Yang R."/>
            <person name="Briner A.E."/>
            <person name="Felis G.E."/>
            <person name="de Vos W.M."/>
            <person name="Barrangou R."/>
            <person name="Klaenhammer T.R."/>
            <person name="Caufield P.W."/>
            <person name="Cui Y."/>
            <person name="Zhang H."/>
            <person name="O'Toole P.W."/>
        </authorList>
    </citation>
    <scope>NUCLEOTIDE SEQUENCE [LARGE SCALE GENOMIC DNA]</scope>
    <source>
        <strain evidence="3 4">DSM 5707</strain>
    </source>
</reference>
<dbReference type="PANTHER" id="PTHR14969:SF13">
    <property type="entry name" value="AT30094P"/>
    <property type="match status" value="1"/>
</dbReference>
<keyword evidence="1" id="KW-0472">Membrane</keyword>
<dbReference type="PATRIC" id="fig|1423784.4.peg.1523"/>
<evidence type="ECO:0000256" key="1">
    <source>
        <dbReference type="SAM" id="Phobius"/>
    </source>
</evidence>
<feature type="transmembrane region" description="Helical" evidence="1">
    <location>
        <begin position="182"/>
        <end position="202"/>
    </location>
</feature>
<dbReference type="Gene3D" id="1.20.144.10">
    <property type="entry name" value="Phosphatidic acid phosphatase type 2/haloperoxidase"/>
    <property type="match status" value="2"/>
</dbReference>
<dbReference type="RefSeq" id="WP_057910964.1">
    <property type="nucleotide sequence ID" value="NZ_AZGK01000003.1"/>
</dbReference>
<feature type="transmembrane region" description="Helical" evidence="1">
    <location>
        <begin position="12"/>
        <end position="35"/>
    </location>
</feature>
<gene>
    <name evidence="3" type="ORF">FC51_GL001490</name>
</gene>
<feature type="transmembrane region" description="Helical" evidence="1">
    <location>
        <begin position="87"/>
        <end position="109"/>
    </location>
</feature>
<dbReference type="SMART" id="SM00014">
    <property type="entry name" value="acidPPc"/>
    <property type="match status" value="1"/>
</dbReference>
<dbReference type="EMBL" id="AZGK01000003">
    <property type="protein sequence ID" value="KRM47057.1"/>
    <property type="molecule type" value="Genomic_DNA"/>
</dbReference>
<keyword evidence="1" id="KW-0812">Transmembrane</keyword>
<comment type="caution">
    <text evidence="3">The sequence shown here is derived from an EMBL/GenBank/DDBJ whole genome shotgun (WGS) entry which is preliminary data.</text>
</comment>
<sequence>MESTSLTKHPWLTTGWVLFAGMAVLVFFQNAQAYFLDRDILNRFEQLITPERTAFFKAVAFTGSPLVTIPTAIIIGVIFWRLKQVNIAMLILMMTITGNAAGLIMKLIIQRPRPTTMLVSESGFSFPSGHVVGSVILLFVIIKFVCPKISSVRTRFFVVTMLLLWLTLVCVSRLYLQVHYPFDVLGGMLFSTLWCASALALFNREQANMKQRAHQNRGMNHEP</sequence>
<dbReference type="InterPro" id="IPR036938">
    <property type="entry name" value="PAP2/HPO_sf"/>
</dbReference>
<dbReference type="GeneID" id="69803369"/>
<feature type="domain" description="Phosphatidic acid phosphatase type 2/haloperoxidase" evidence="2">
    <location>
        <begin position="88"/>
        <end position="199"/>
    </location>
</feature>
<dbReference type="Pfam" id="PF01569">
    <property type="entry name" value="PAP2"/>
    <property type="match status" value="1"/>
</dbReference>
<evidence type="ECO:0000313" key="3">
    <source>
        <dbReference type="EMBL" id="KRM47057.1"/>
    </source>
</evidence>
<name>A0A0R1YXA9_9LACO</name>
<evidence type="ECO:0000259" key="2">
    <source>
        <dbReference type="SMART" id="SM00014"/>
    </source>
</evidence>
<dbReference type="SUPFAM" id="SSF48317">
    <property type="entry name" value="Acid phosphatase/Vanadium-dependent haloperoxidase"/>
    <property type="match status" value="1"/>
</dbReference>
<dbReference type="CDD" id="cd03392">
    <property type="entry name" value="PAP2_like_2"/>
    <property type="match status" value="1"/>
</dbReference>
<dbReference type="AlphaFoldDB" id="A0A0R1YXA9"/>
<keyword evidence="1" id="KW-1133">Transmembrane helix</keyword>
<dbReference type="PANTHER" id="PTHR14969">
    <property type="entry name" value="SPHINGOSINE-1-PHOSPHATE PHOSPHOHYDROLASE"/>
    <property type="match status" value="1"/>
</dbReference>
<dbReference type="Proteomes" id="UP000051957">
    <property type="component" value="Unassembled WGS sequence"/>
</dbReference>
<feature type="transmembrane region" description="Helical" evidence="1">
    <location>
        <begin position="156"/>
        <end position="176"/>
    </location>
</feature>
<feature type="transmembrane region" description="Helical" evidence="1">
    <location>
        <begin position="55"/>
        <end position="80"/>
    </location>
</feature>
<organism evidence="3 4">
    <name type="scientific">Lentilactobacillus parabuchneri DSM 5707 = NBRC 107865</name>
    <dbReference type="NCBI Taxonomy" id="1423784"/>
    <lineage>
        <taxon>Bacteria</taxon>
        <taxon>Bacillati</taxon>
        <taxon>Bacillota</taxon>
        <taxon>Bacilli</taxon>
        <taxon>Lactobacillales</taxon>
        <taxon>Lactobacillaceae</taxon>
        <taxon>Lentilactobacillus</taxon>
    </lineage>
</organism>